<evidence type="ECO:0000313" key="2">
    <source>
        <dbReference type="EMBL" id="OQS54012.1"/>
    </source>
</evidence>
<name>A0A1W0E472_9MICR</name>
<feature type="chain" id="PRO_5013003630" evidence="1">
    <location>
        <begin position="20"/>
        <end position="139"/>
    </location>
</feature>
<accession>A0A1W0E472</accession>
<keyword evidence="3" id="KW-1185">Reference proteome</keyword>
<reference evidence="2 3" key="1">
    <citation type="journal article" date="2017" name="Environ. Microbiol.">
        <title>Decay of the glycolytic pathway and adaptation to intranuclear parasitism within Enterocytozoonidae microsporidia.</title>
        <authorList>
            <person name="Wiredu Boakye D."/>
            <person name="Jaroenlak P."/>
            <person name="Prachumwat A."/>
            <person name="Williams T.A."/>
            <person name="Bateman K.S."/>
            <person name="Itsathitphaisarn O."/>
            <person name="Sritunyalucksana K."/>
            <person name="Paszkiewicz K.H."/>
            <person name="Moore K.A."/>
            <person name="Stentiford G.D."/>
            <person name="Williams B.A."/>
        </authorList>
    </citation>
    <scope>NUCLEOTIDE SEQUENCE [LARGE SCALE GENOMIC DNA]</scope>
    <source>
        <strain evidence="2 3">TH1</strain>
    </source>
</reference>
<evidence type="ECO:0000313" key="3">
    <source>
        <dbReference type="Proteomes" id="UP000192758"/>
    </source>
</evidence>
<evidence type="ECO:0000256" key="1">
    <source>
        <dbReference type="SAM" id="SignalP"/>
    </source>
</evidence>
<gene>
    <name evidence="2" type="ORF">EHP00_506</name>
</gene>
<proteinExistence type="predicted"/>
<comment type="caution">
    <text evidence="2">The sequence shown here is derived from an EMBL/GenBank/DDBJ whole genome shotgun (WGS) entry which is preliminary data.</text>
</comment>
<dbReference type="EMBL" id="MNPJ01000023">
    <property type="protein sequence ID" value="OQS54012.1"/>
    <property type="molecule type" value="Genomic_DNA"/>
</dbReference>
<organism evidence="2 3">
    <name type="scientific">Ecytonucleospora hepatopenaei</name>
    <dbReference type="NCBI Taxonomy" id="646526"/>
    <lineage>
        <taxon>Eukaryota</taxon>
        <taxon>Fungi</taxon>
        <taxon>Fungi incertae sedis</taxon>
        <taxon>Microsporidia</taxon>
        <taxon>Enterocytozoonidae</taxon>
        <taxon>Ecytonucleospora</taxon>
    </lineage>
</organism>
<keyword evidence="1" id="KW-0732">Signal</keyword>
<dbReference type="AlphaFoldDB" id="A0A1W0E472"/>
<dbReference type="VEuPathDB" id="MicrosporidiaDB:EHP00_506"/>
<protein>
    <submittedName>
        <fullName evidence="2">Uncharacterized protein</fullName>
    </submittedName>
</protein>
<feature type="signal peptide" evidence="1">
    <location>
        <begin position="1"/>
        <end position="19"/>
    </location>
</feature>
<dbReference type="Proteomes" id="UP000192758">
    <property type="component" value="Unassembled WGS sequence"/>
</dbReference>
<sequence>MTFIFSALFSLLRTAIVSDQNITLKSKEDKYFDKMKVLFSNEVNKNINLSLITRINEHNYYKKGISFKRNFIDFFERGETPSLYDFTLGLEAWTSEFYLNLKNELMPYLNLRMPVNPIFINDIFDITAISSIQTSGYIH</sequence>